<dbReference type="CDD" id="cd08774">
    <property type="entry name" value="14-3-3"/>
    <property type="match status" value="1"/>
</dbReference>
<accession>A2DQL3</accession>
<comment type="similarity">
    <text evidence="1">Belongs to the 14-3-3 family.</text>
</comment>
<evidence type="ECO:0000313" key="5">
    <source>
        <dbReference type="Proteomes" id="UP000001542"/>
    </source>
</evidence>
<dbReference type="RefSeq" id="XP_001329520.1">
    <property type="nucleotide sequence ID" value="XM_001329485.1"/>
</dbReference>
<dbReference type="InterPro" id="IPR000308">
    <property type="entry name" value="14-3-3"/>
</dbReference>
<reference evidence="4" key="1">
    <citation type="submission" date="2006-10" db="EMBL/GenBank/DDBJ databases">
        <authorList>
            <person name="Amadeo P."/>
            <person name="Zhao Q."/>
            <person name="Wortman J."/>
            <person name="Fraser-Liggett C."/>
            <person name="Carlton J."/>
        </authorList>
    </citation>
    <scope>NUCLEOTIDE SEQUENCE</scope>
    <source>
        <strain evidence="4">G3</strain>
    </source>
</reference>
<dbReference type="GO" id="GO:0007165">
    <property type="term" value="P:signal transduction"/>
    <property type="evidence" value="ECO:0000318"/>
    <property type="project" value="GO_Central"/>
</dbReference>
<dbReference type="VEuPathDB" id="TrichDB:TVAG_266600"/>
<evidence type="ECO:0000256" key="1">
    <source>
        <dbReference type="ARBA" id="ARBA00006141"/>
    </source>
</evidence>
<dbReference type="InterPro" id="IPR036815">
    <property type="entry name" value="14-3-3_dom_sf"/>
</dbReference>
<evidence type="ECO:0000259" key="3">
    <source>
        <dbReference type="SMART" id="SM00101"/>
    </source>
</evidence>
<dbReference type="SMART" id="SM00101">
    <property type="entry name" value="14_3_3"/>
    <property type="match status" value="1"/>
</dbReference>
<dbReference type="PRINTS" id="PR00305">
    <property type="entry name" value="1433ZETA"/>
</dbReference>
<dbReference type="InterPro" id="IPR023410">
    <property type="entry name" value="14-3-3_domain"/>
</dbReference>
<dbReference type="GO" id="GO:0005737">
    <property type="term" value="C:cytoplasm"/>
    <property type="evidence" value="ECO:0000318"/>
    <property type="project" value="GO_Central"/>
</dbReference>
<organism evidence="4 5">
    <name type="scientific">Trichomonas vaginalis (strain ATCC PRA-98 / G3)</name>
    <dbReference type="NCBI Taxonomy" id="412133"/>
    <lineage>
        <taxon>Eukaryota</taxon>
        <taxon>Metamonada</taxon>
        <taxon>Parabasalia</taxon>
        <taxon>Trichomonadida</taxon>
        <taxon>Trichomonadidae</taxon>
        <taxon>Trichomonas</taxon>
    </lineage>
</organism>
<dbReference type="STRING" id="5722.A2DQL3"/>
<dbReference type="SMR" id="A2DQL3"/>
<feature type="site" description="Interaction with phosphoserine on interacting protein" evidence="2">
    <location>
        <position position="133"/>
    </location>
</feature>
<dbReference type="PIRSF" id="PIRSF000868">
    <property type="entry name" value="14-3-3"/>
    <property type="match status" value="1"/>
</dbReference>
<keyword evidence="5" id="KW-1185">Reference proteome</keyword>
<dbReference type="PANTHER" id="PTHR18860">
    <property type="entry name" value="14-3-3 PROTEIN"/>
    <property type="match status" value="1"/>
</dbReference>
<proteinExistence type="inferred from homology"/>
<gene>
    <name evidence="4" type="ORF">TVAG_266600</name>
</gene>
<dbReference type="Proteomes" id="UP000001542">
    <property type="component" value="Unassembled WGS sequence"/>
</dbReference>
<dbReference type="AlphaFoldDB" id="A2DQL3"/>
<dbReference type="eggNOG" id="KOG0841">
    <property type="taxonomic scope" value="Eukaryota"/>
</dbReference>
<name>A2DQL3_TRIV3</name>
<dbReference type="InParanoid" id="A2DQL3"/>
<feature type="site" description="Interaction with phosphoserine on interacting protein" evidence="2">
    <location>
        <position position="56"/>
    </location>
</feature>
<sequence length="245" mass="28546">MEKDDLIYLIKAYISSNRPNEAISSMKELIEISPDLNREEYQIFQVVYKQICDAYRETLRTLSLYLDVEKGVGRLEIVKVLEDKKNDIISNLISFCKEAIEIMDTTLIPECSSIENPEMAKAFYIKFKADLYRYISEFSDETESLAALKSAEDYYNEALDIASRCMIKSHPIYLSILLNAAVFQYEQKHDMSLAKSLCLEGIQSLDEDFQTLDETDQESSRQMVTYMRRNIYSWNSNEEEEQQAE</sequence>
<dbReference type="VEuPathDB" id="TrichDB:TVAGG3_0591580"/>
<dbReference type="Pfam" id="PF00244">
    <property type="entry name" value="14-3-3"/>
    <property type="match status" value="1"/>
</dbReference>
<protein>
    <submittedName>
        <fullName evidence="4">14-3-3 protein</fullName>
    </submittedName>
</protein>
<dbReference type="Gene3D" id="1.20.190.20">
    <property type="entry name" value="14-3-3 domain"/>
    <property type="match status" value="1"/>
</dbReference>
<evidence type="ECO:0000256" key="2">
    <source>
        <dbReference type="PIRSR" id="PIRSR000868-1"/>
    </source>
</evidence>
<dbReference type="GO" id="GO:0008104">
    <property type="term" value="P:intracellular protein localization"/>
    <property type="evidence" value="ECO:0000318"/>
    <property type="project" value="GO_Central"/>
</dbReference>
<reference evidence="4" key="2">
    <citation type="journal article" date="2007" name="Science">
        <title>Draft genome sequence of the sexually transmitted pathogen Trichomonas vaginalis.</title>
        <authorList>
            <person name="Carlton J.M."/>
            <person name="Hirt R.P."/>
            <person name="Silva J.C."/>
            <person name="Delcher A.L."/>
            <person name="Schatz M."/>
            <person name="Zhao Q."/>
            <person name="Wortman J.R."/>
            <person name="Bidwell S.L."/>
            <person name="Alsmark U.C.M."/>
            <person name="Besteiro S."/>
            <person name="Sicheritz-Ponten T."/>
            <person name="Noel C.J."/>
            <person name="Dacks J.B."/>
            <person name="Foster P.G."/>
            <person name="Simillion C."/>
            <person name="Van de Peer Y."/>
            <person name="Miranda-Saavedra D."/>
            <person name="Barton G.J."/>
            <person name="Westrop G.D."/>
            <person name="Mueller S."/>
            <person name="Dessi D."/>
            <person name="Fiori P.L."/>
            <person name="Ren Q."/>
            <person name="Paulsen I."/>
            <person name="Zhang H."/>
            <person name="Bastida-Corcuera F.D."/>
            <person name="Simoes-Barbosa A."/>
            <person name="Brown M.T."/>
            <person name="Hayes R.D."/>
            <person name="Mukherjee M."/>
            <person name="Okumura C.Y."/>
            <person name="Schneider R."/>
            <person name="Smith A.J."/>
            <person name="Vanacova S."/>
            <person name="Villalvazo M."/>
            <person name="Haas B.J."/>
            <person name="Pertea M."/>
            <person name="Feldblyum T.V."/>
            <person name="Utterback T.R."/>
            <person name="Shu C.L."/>
            <person name="Osoegawa K."/>
            <person name="de Jong P.J."/>
            <person name="Hrdy I."/>
            <person name="Horvathova L."/>
            <person name="Zubacova Z."/>
            <person name="Dolezal P."/>
            <person name="Malik S.B."/>
            <person name="Logsdon J.M. Jr."/>
            <person name="Henze K."/>
            <person name="Gupta A."/>
            <person name="Wang C.C."/>
            <person name="Dunne R.L."/>
            <person name="Upcroft J.A."/>
            <person name="Upcroft P."/>
            <person name="White O."/>
            <person name="Salzberg S.L."/>
            <person name="Tang P."/>
            <person name="Chiu C.-H."/>
            <person name="Lee Y.-S."/>
            <person name="Embley T.M."/>
            <person name="Coombs G.H."/>
            <person name="Mottram J.C."/>
            <person name="Tachezy J."/>
            <person name="Fraser-Liggett C.M."/>
            <person name="Johnson P.J."/>
        </authorList>
    </citation>
    <scope>NUCLEOTIDE SEQUENCE [LARGE SCALE GENOMIC DNA]</scope>
    <source>
        <strain evidence="4">G3</strain>
    </source>
</reference>
<dbReference type="SUPFAM" id="SSF48445">
    <property type="entry name" value="14-3-3 protein"/>
    <property type="match status" value="1"/>
</dbReference>
<evidence type="ECO:0000313" key="4">
    <source>
        <dbReference type="EMBL" id="EAY17297.1"/>
    </source>
</evidence>
<dbReference type="EMBL" id="DS113232">
    <property type="protein sequence ID" value="EAY17297.1"/>
    <property type="molecule type" value="Genomic_DNA"/>
</dbReference>
<dbReference type="OrthoDB" id="10263190at2759"/>
<dbReference type="KEGG" id="tva:4775314"/>
<feature type="domain" description="14-3-3" evidence="3">
    <location>
        <begin position="3"/>
        <end position="245"/>
    </location>
</feature>